<keyword evidence="2" id="KW-0812">Transmembrane</keyword>
<keyword evidence="4" id="KW-1185">Reference proteome</keyword>
<keyword evidence="2" id="KW-0472">Membrane</keyword>
<protein>
    <submittedName>
        <fullName evidence="3">Uncharacterized protein</fullName>
    </submittedName>
</protein>
<organism evidence="3 4">
    <name type="scientific">Portunus trituberculatus</name>
    <name type="common">Swimming crab</name>
    <name type="synonym">Neptunus trituberculatus</name>
    <dbReference type="NCBI Taxonomy" id="210409"/>
    <lineage>
        <taxon>Eukaryota</taxon>
        <taxon>Metazoa</taxon>
        <taxon>Ecdysozoa</taxon>
        <taxon>Arthropoda</taxon>
        <taxon>Crustacea</taxon>
        <taxon>Multicrustacea</taxon>
        <taxon>Malacostraca</taxon>
        <taxon>Eumalacostraca</taxon>
        <taxon>Eucarida</taxon>
        <taxon>Decapoda</taxon>
        <taxon>Pleocyemata</taxon>
        <taxon>Brachyura</taxon>
        <taxon>Eubrachyura</taxon>
        <taxon>Portunoidea</taxon>
        <taxon>Portunidae</taxon>
        <taxon>Portuninae</taxon>
        <taxon>Portunus</taxon>
    </lineage>
</organism>
<keyword evidence="2" id="KW-1133">Transmembrane helix</keyword>
<dbReference type="Proteomes" id="UP000324222">
    <property type="component" value="Unassembled WGS sequence"/>
</dbReference>
<dbReference type="AlphaFoldDB" id="A0A5B7IM36"/>
<evidence type="ECO:0000256" key="2">
    <source>
        <dbReference type="SAM" id="Phobius"/>
    </source>
</evidence>
<proteinExistence type="predicted"/>
<feature type="transmembrane region" description="Helical" evidence="2">
    <location>
        <begin position="6"/>
        <end position="26"/>
    </location>
</feature>
<name>A0A5B7IM36_PORTR</name>
<evidence type="ECO:0000256" key="1">
    <source>
        <dbReference type="SAM" id="MobiDB-lite"/>
    </source>
</evidence>
<gene>
    <name evidence="3" type="ORF">E2C01_078134</name>
</gene>
<sequence>MDFYTLHFSSCYILLVVLCSSPPAAFRPARDTRPQRLTSEGMSQSCEEAAGEGCWVRWPGRKARAGIFYRRLIESRSPGVSSSPNAVCRQQHGAERRQVSRGSVGTVRTGALHCENEREAGTKDCGDGGGRVRRRTENKSLR</sequence>
<comment type="caution">
    <text evidence="3">The sequence shown here is derived from an EMBL/GenBank/DDBJ whole genome shotgun (WGS) entry which is preliminary data.</text>
</comment>
<feature type="region of interest" description="Disordered" evidence="1">
    <location>
        <begin position="119"/>
        <end position="142"/>
    </location>
</feature>
<dbReference type="EMBL" id="VSRR010062502">
    <property type="protein sequence ID" value="MPC83425.1"/>
    <property type="molecule type" value="Genomic_DNA"/>
</dbReference>
<feature type="region of interest" description="Disordered" evidence="1">
    <location>
        <begin position="77"/>
        <end position="106"/>
    </location>
</feature>
<reference evidence="3 4" key="1">
    <citation type="submission" date="2019-05" db="EMBL/GenBank/DDBJ databases">
        <title>Another draft genome of Portunus trituberculatus and its Hox gene families provides insights of decapod evolution.</title>
        <authorList>
            <person name="Jeong J.-H."/>
            <person name="Song I."/>
            <person name="Kim S."/>
            <person name="Choi T."/>
            <person name="Kim D."/>
            <person name="Ryu S."/>
            <person name="Kim W."/>
        </authorList>
    </citation>
    <scope>NUCLEOTIDE SEQUENCE [LARGE SCALE GENOMIC DNA]</scope>
    <source>
        <tissue evidence="3">Muscle</tissue>
    </source>
</reference>
<accession>A0A5B7IM36</accession>
<evidence type="ECO:0000313" key="4">
    <source>
        <dbReference type="Proteomes" id="UP000324222"/>
    </source>
</evidence>
<evidence type="ECO:0000313" key="3">
    <source>
        <dbReference type="EMBL" id="MPC83425.1"/>
    </source>
</evidence>